<accession>A0ACD4ZLF1</accession>
<sequence length="183" mass="20458">MRRTAWMGRTGGERARTSRADGFREFAAGRTNQLFRSASLLTGGDTHLAEDLVQETLGRMYALWGRVDRIDNPAGYAQTVLVRTFLTHRRRRSATERPLGELPEPAPASGYDPDLRIALLDALGRLSAKDRAVVVLRYWEDRSVEETADAMHVSSAAVRTRSVRALAKLREQLGGQFAEFADR</sequence>
<name>A0ACD4ZLF1_9ACTN</name>
<evidence type="ECO:0000313" key="1">
    <source>
        <dbReference type="EMBL" id="WSB98631.1"/>
    </source>
</evidence>
<organism evidence="1 2">
    <name type="scientific">Streptomyces scopuliridis</name>
    <dbReference type="NCBI Taxonomy" id="452529"/>
    <lineage>
        <taxon>Bacteria</taxon>
        <taxon>Bacillati</taxon>
        <taxon>Actinomycetota</taxon>
        <taxon>Actinomycetes</taxon>
        <taxon>Kitasatosporales</taxon>
        <taxon>Streptomycetaceae</taxon>
        <taxon>Streptomyces</taxon>
    </lineage>
</organism>
<dbReference type="EMBL" id="CP109109">
    <property type="protein sequence ID" value="WSB98631.1"/>
    <property type="molecule type" value="Genomic_DNA"/>
</dbReference>
<protein>
    <submittedName>
        <fullName evidence="1">SigE family RNA polymerase sigma factor</fullName>
    </submittedName>
</protein>
<evidence type="ECO:0000313" key="2">
    <source>
        <dbReference type="Proteomes" id="UP001348369"/>
    </source>
</evidence>
<keyword evidence="2" id="KW-1185">Reference proteome</keyword>
<dbReference type="Proteomes" id="UP001348369">
    <property type="component" value="Chromosome"/>
</dbReference>
<gene>
    <name evidence="1" type="ORF">OG835_17435</name>
</gene>
<reference evidence="1" key="1">
    <citation type="submission" date="2022-10" db="EMBL/GenBank/DDBJ databases">
        <title>The complete genomes of actinobacterial strains from the NBC collection.</title>
        <authorList>
            <person name="Joergensen T.S."/>
            <person name="Alvarez Arevalo M."/>
            <person name="Sterndorff E.B."/>
            <person name="Faurdal D."/>
            <person name="Vuksanovic O."/>
            <person name="Mourched A.-S."/>
            <person name="Charusanti P."/>
            <person name="Shaw S."/>
            <person name="Blin K."/>
            <person name="Weber T."/>
        </authorList>
    </citation>
    <scope>NUCLEOTIDE SEQUENCE</scope>
    <source>
        <strain evidence="1">NBC 01771</strain>
    </source>
</reference>
<proteinExistence type="predicted"/>